<keyword evidence="1" id="KW-0732">Signal</keyword>
<evidence type="ECO:0000313" key="4">
    <source>
        <dbReference type="Proteomes" id="UP000220133"/>
    </source>
</evidence>
<reference evidence="3 4" key="1">
    <citation type="submission" date="2017-10" db="EMBL/GenBank/DDBJ databases">
        <title>Paenichitinophaga pekingensis gen. nov., sp. nov., isolated from activated sludge.</title>
        <authorList>
            <person name="Jin D."/>
            <person name="Kong X."/>
            <person name="Deng Y."/>
            <person name="Bai Z."/>
        </authorList>
    </citation>
    <scope>NUCLEOTIDE SEQUENCE [LARGE SCALE GENOMIC DNA]</scope>
    <source>
        <strain evidence="3 4">13</strain>
    </source>
</reference>
<dbReference type="Proteomes" id="UP000220133">
    <property type="component" value="Chromosome"/>
</dbReference>
<feature type="domain" description="Outer membrane protein beta-barrel" evidence="2">
    <location>
        <begin position="35"/>
        <end position="232"/>
    </location>
</feature>
<organism evidence="3 4">
    <name type="scientific">Chitinophaga caeni</name>
    <dbReference type="NCBI Taxonomy" id="2029983"/>
    <lineage>
        <taxon>Bacteria</taxon>
        <taxon>Pseudomonadati</taxon>
        <taxon>Bacteroidota</taxon>
        <taxon>Chitinophagia</taxon>
        <taxon>Chitinophagales</taxon>
        <taxon>Chitinophagaceae</taxon>
        <taxon>Chitinophaga</taxon>
    </lineage>
</organism>
<feature type="chain" id="PRO_5012968319" description="Outer membrane protein beta-barrel domain-containing protein" evidence="1">
    <location>
        <begin position="26"/>
        <end position="256"/>
    </location>
</feature>
<dbReference type="EMBL" id="CP023777">
    <property type="protein sequence ID" value="ATL48392.1"/>
    <property type="molecule type" value="Genomic_DNA"/>
</dbReference>
<dbReference type="PROSITE" id="PS51257">
    <property type="entry name" value="PROKAR_LIPOPROTEIN"/>
    <property type="match status" value="1"/>
</dbReference>
<dbReference type="InterPro" id="IPR025665">
    <property type="entry name" value="Beta-barrel_OMP_2"/>
</dbReference>
<evidence type="ECO:0000313" key="3">
    <source>
        <dbReference type="EMBL" id="ATL48392.1"/>
    </source>
</evidence>
<name>A0A291QWY2_9BACT</name>
<dbReference type="Pfam" id="PF13568">
    <property type="entry name" value="OMP_b-brl_2"/>
    <property type="match status" value="1"/>
</dbReference>
<proteinExistence type="predicted"/>
<protein>
    <recommendedName>
        <fullName evidence="2">Outer membrane protein beta-barrel domain-containing protein</fullName>
    </recommendedName>
</protein>
<evidence type="ECO:0000256" key="1">
    <source>
        <dbReference type="SAM" id="SignalP"/>
    </source>
</evidence>
<evidence type="ECO:0000259" key="2">
    <source>
        <dbReference type="Pfam" id="PF13568"/>
    </source>
</evidence>
<gene>
    <name evidence="3" type="ORF">COR50_15150</name>
</gene>
<keyword evidence="4" id="KW-1185">Reference proteome</keyword>
<sequence>MFFRYRLHVCLALLIACLSSLNVKSQTAGIYTPSWEHHIIAGLNIGGTSPIPLPNTIRKIYSWKPTFAPSLGYELGYRFHEKMAVAIGVGLDYKGMDVKDSVLYFPTVINVTEGGQTGTFEGTFTGRNKTEIRNAYVNIPVSFVFIPDENWRVKAGVYMAWLFSSQFSGNVSNGYIRNGGPTGEKIIVDKAEFDFGDEVRSFDFGVRVAGERRLGKKLNLQAQLNWGLRPVFPSSFKGMDFPMYNIYFQLGVSYKM</sequence>
<accession>A0A291QWY2</accession>
<feature type="signal peptide" evidence="1">
    <location>
        <begin position="1"/>
        <end position="25"/>
    </location>
</feature>
<dbReference type="KEGG" id="cbae:COR50_15150"/>
<dbReference type="AlphaFoldDB" id="A0A291QWY2"/>